<reference evidence="4 5" key="1">
    <citation type="journal article" date="2014" name="Int. J. Syst. Evol. Microbiol.">
        <title>Complete genome sequence of Corynebacterium casei LMG S-19264T (=DSM 44701T), isolated from a smear-ripened cheese.</title>
        <authorList>
            <consortium name="US DOE Joint Genome Institute (JGI-PGF)"/>
            <person name="Walter F."/>
            <person name="Albersmeier A."/>
            <person name="Kalinowski J."/>
            <person name="Ruckert C."/>
        </authorList>
    </citation>
    <scope>NUCLEOTIDE SEQUENCE [LARGE SCALE GENOMIC DNA]</scope>
    <source>
        <strain evidence="4 5">KCTC 12866</strain>
    </source>
</reference>
<feature type="chain" id="PRO_5035208725" description="SbsA Ig-like domain-containing protein" evidence="2">
    <location>
        <begin position="19"/>
        <end position="537"/>
    </location>
</feature>
<accession>A0A8J3GBS9</accession>
<protein>
    <recommendedName>
        <fullName evidence="3">SbsA Ig-like domain-containing protein</fullName>
    </recommendedName>
</protein>
<evidence type="ECO:0000313" key="5">
    <source>
        <dbReference type="Proteomes" id="UP000598271"/>
    </source>
</evidence>
<organism evidence="4 5">
    <name type="scientific">Persicitalea jodogahamensis</name>
    <dbReference type="NCBI Taxonomy" id="402147"/>
    <lineage>
        <taxon>Bacteria</taxon>
        <taxon>Pseudomonadati</taxon>
        <taxon>Bacteroidota</taxon>
        <taxon>Cytophagia</taxon>
        <taxon>Cytophagales</taxon>
        <taxon>Spirosomataceae</taxon>
        <taxon>Persicitalea</taxon>
    </lineage>
</organism>
<evidence type="ECO:0000256" key="2">
    <source>
        <dbReference type="SAM" id="SignalP"/>
    </source>
</evidence>
<proteinExistence type="predicted"/>
<dbReference type="Proteomes" id="UP000598271">
    <property type="component" value="Unassembled WGS sequence"/>
</dbReference>
<keyword evidence="5" id="KW-1185">Reference proteome</keyword>
<dbReference type="GO" id="GO:0030246">
    <property type="term" value="F:carbohydrate binding"/>
    <property type="evidence" value="ECO:0007669"/>
    <property type="project" value="InterPro"/>
</dbReference>
<sequence length="537" mass="61156">MKKYLLLLLSLIVLTRCAQQVAPTGGKKDIIAPTLLESNPSNETRNFKGKEIELFFDEYVIVDNIQQKLIITPETENPYTYKQKGTSILLEFKKEFADSTTYTFNFGDGIKDFAERNPAQNLKLVFSTGPNIDSARIYGTVTDLRSNKPVFDALVGLYQIRDTINPEKQKPYYFSRTDSSGRYAIENVQVNKYRLIATDDKNRNQLYNTKDERVAFLDSAIRVGSDSVSYNLKLYLSDVTAPRIQRTSPKVNNYTVIFNKGVDSVGVQFLRDDSLTYLLENPTQLKFFKGASTADTTLAVIIARDSLGQIVEQQQKISFLAPRGKDRQLDPFSLTTTPANGQPSARDFKFVFTFNKPIARLDTQRIQLQNDSLDRQPLADLKLRWNKYRSELTVEGKASARDSIKWIIPQGAITSVEGDSIPAVTYRYPVLKEEDYGILRGRIMADSGAHFILELVNEEFRVVRTAYSSPYAFTQVPPGKYQLRIIADRNNNRRWDPGIYNSGRQPEPIYYFPDPIVIKANFEFDDNNFTLPAKPTD</sequence>
<evidence type="ECO:0000256" key="1">
    <source>
        <dbReference type="ARBA" id="ARBA00022729"/>
    </source>
</evidence>
<feature type="domain" description="SbsA Ig-like" evidence="3">
    <location>
        <begin position="29"/>
        <end position="128"/>
    </location>
</feature>
<dbReference type="Pfam" id="PF13205">
    <property type="entry name" value="Big_5"/>
    <property type="match status" value="1"/>
</dbReference>
<dbReference type="EMBL" id="BMXF01000011">
    <property type="protein sequence ID" value="GHB89164.1"/>
    <property type="molecule type" value="Genomic_DNA"/>
</dbReference>
<dbReference type="InterPro" id="IPR032812">
    <property type="entry name" value="SbsA_Ig"/>
</dbReference>
<dbReference type="AlphaFoldDB" id="A0A8J3GBS9"/>
<comment type="caution">
    <text evidence="4">The sequence shown here is derived from an EMBL/GenBank/DDBJ whole genome shotgun (WGS) entry which is preliminary data.</text>
</comment>
<evidence type="ECO:0000313" key="4">
    <source>
        <dbReference type="EMBL" id="GHB89164.1"/>
    </source>
</evidence>
<gene>
    <name evidence="4" type="ORF">GCM10007390_51580</name>
</gene>
<dbReference type="InterPro" id="IPR013784">
    <property type="entry name" value="Carb-bd-like_fold"/>
</dbReference>
<keyword evidence="1 2" id="KW-0732">Signal</keyword>
<evidence type="ECO:0000259" key="3">
    <source>
        <dbReference type="Pfam" id="PF13205"/>
    </source>
</evidence>
<dbReference type="RefSeq" id="WP_189569333.1">
    <property type="nucleotide sequence ID" value="NZ_BMXF01000011.1"/>
</dbReference>
<dbReference type="SUPFAM" id="SSF49452">
    <property type="entry name" value="Starch-binding domain-like"/>
    <property type="match status" value="1"/>
</dbReference>
<feature type="signal peptide" evidence="2">
    <location>
        <begin position="1"/>
        <end position="18"/>
    </location>
</feature>
<name>A0A8J3GBS9_9BACT</name>